<dbReference type="PROSITE" id="PS51005">
    <property type="entry name" value="NAC"/>
    <property type="match status" value="1"/>
</dbReference>
<name>A0ABD1MKI4_9FABA</name>
<dbReference type="SUPFAM" id="SSF101941">
    <property type="entry name" value="NAC domain"/>
    <property type="match status" value="1"/>
</dbReference>
<keyword evidence="2" id="KW-0805">Transcription regulation</keyword>
<evidence type="ECO:0000256" key="1">
    <source>
        <dbReference type="ARBA" id="ARBA00004123"/>
    </source>
</evidence>
<protein>
    <recommendedName>
        <fullName evidence="6">NAC domain-containing protein</fullName>
    </recommendedName>
</protein>
<keyword evidence="8" id="KW-1185">Reference proteome</keyword>
<sequence length="211" mass="24735">MESRVYPKLVGLGFRPTDEELVNYYLKHKLLNDDPSVHVIPEVDLCQVEPWQVPVMLKESEIRFDDPEWFFFSCLNFKYSNSKMVDRKTKHGFWKATGKDREVRTSDTNTVIGTKKTLVFYEGRVHRGVKSNWVMHEYHLANPQFQQAQRTLVICHLKKNPEKTTEGGTARLVCNEGYPNNSMVSDYENHQEMAEGIHMEVLLRVWKQSLK</sequence>
<evidence type="ECO:0000259" key="6">
    <source>
        <dbReference type="PROSITE" id="PS51005"/>
    </source>
</evidence>
<gene>
    <name evidence="7" type="ORF">Fmac_010760</name>
</gene>
<reference evidence="7 8" key="1">
    <citation type="submission" date="2024-08" db="EMBL/GenBank/DDBJ databases">
        <title>Insights into the chromosomal genome structure of Flemingia macrophylla.</title>
        <authorList>
            <person name="Ding Y."/>
            <person name="Zhao Y."/>
            <person name="Bi W."/>
            <person name="Wu M."/>
            <person name="Zhao G."/>
            <person name="Gong Y."/>
            <person name="Li W."/>
            <person name="Zhang P."/>
        </authorList>
    </citation>
    <scope>NUCLEOTIDE SEQUENCE [LARGE SCALE GENOMIC DNA]</scope>
    <source>
        <strain evidence="7">DYQJB</strain>
        <tissue evidence="7">Leaf</tissue>
    </source>
</reference>
<keyword evidence="3" id="KW-0238">DNA-binding</keyword>
<evidence type="ECO:0000256" key="5">
    <source>
        <dbReference type="ARBA" id="ARBA00023242"/>
    </source>
</evidence>
<evidence type="ECO:0000256" key="4">
    <source>
        <dbReference type="ARBA" id="ARBA00023163"/>
    </source>
</evidence>
<keyword evidence="5" id="KW-0539">Nucleus</keyword>
<dbReference type="Gene3D" id="2.170.150.80">
    <property type="entry name" value="NAC domain"/>
    <property type="match status" value="1"/>
</dbReference>
<accession>A0ABD1MKI4</accession>
<comment type="subcellular location">
    <subcellularLocation>
        <location evidence="1">Nucleus</location>
    </subcellularLocation>
</comment>
<organism evidence="7 8">
    <name type="scientific">Flemingia macrophylla</name>
    <dbReference type="NCBI Taxonomy" id="520843"/>
    <lineage>
        <taxon>Eukaryota</taxon>
        <taxon>Viridiplantae</taxon>
        <taxon>Streptophyta</taxon>
        <taxon>Embryophyta</taxon>
        <taxon>Tracheophyta</taxon>
        <taxon>Spermatophyta</taxon>
        <taxon>Magnoliopsida</taxon>
        <taxon>eudicotyledons</taxon>
        <taxon>Gunneridae</taxon>
        <taxon>Pentapetalae</taxon>
        <taxon>rosids</taxon>
        <taxon>fabids</taxon>
        <taxon>Fabales</taxon>
        <taxon>Fabaceae</taxon>
        <taxon>Papilionoideae</taxon>
        <taxon>50 kb inversion clade</taxon>
        <taxon>NPAAA clade</taxon>
        <taxon>indigoferoid/millettioid clade</taxon>
        <taxon>Phaseoleae</taxon>
        <taxon>Flemingia</taxon>
    </lineage>
</organism>
<proteinExistence type="predicted"/>
<feature type="domain" description="NAC" evidence="6">
    <location>
        <begin position="8"/>
        <end position="160"/>
    </location>
</feature>
<dbReference type="PANTHER" id="PTHR31989">
    <property type="entry name" value="NAC DOMAIN-CONTAINING PROTEIN 82-RELATED"/>
    <property type="match status" value="1"/>
</dbReference>
<dbReference type="InterPro" id="IPR036093">
    <property type="entry name" value="NAC_dom_sf"/>
</dbReference>
<dbReference type="AlphaFoldDB" id="A0ABD1MKI4"/>
<dbReference type="InterPro" id="IPR003441">
    <property type="entry name" value="NAC-dom"/>
</dbReference>
<comment type="caution">
    <text evidence="7">The sequence shown here is derived from an EMBL/GenBank/DDBJ whole genome shotgun (WGS) entry which is preliminary data.</text>
</comment>
<keyword evidence="4" id="KW-0804">Transcription</keyword>
<dbReference type="GO" id="GO:0005634">
    <property type="term" value="C:nucleus"/>
    <property type="evidence" value="ECO:0007669"/>
    <property type="project" value="UniProtKB-SubCell"/>
</dbReference>
<dbReference type="GO" id="GO:0003677">
    <property type="term" value="F:DNA binding"/>
    <property type="evidence" value="ECO:0007669"/>
    <property type="project" value="UniProtKB-KW"/>
</dbReference>
<dbReference type="EMBL" id="JBGMDY010000004">
    <property type="protein sequence ID" value="KAL2336314.1"/>
    <property type="molecule type" value="Genomic_DNA"/>
</dbReference>
<evidence type="ECO:0000256" key="3">
    <source>
        <dbReference type="ARBA" id="ARBA00023125"/>
    </source>
</evidence>
<evidence type="ECO:0000256" key="2">
    <source>
        <dbReference type="ARBA" id="ARBA00023015"/>
    </source>
</evidence>
<dbReference type="Pfam" id="PF02365">
    <property type="entry name" value="NAM"/>
    <property type="match status" value="1"/>
</dbReference>
<evidence type="ECO:0000313" key="7">
    <source>
        <dbReference type="EMBL" id="KAL2336314.1"/>
    </source>
</evidence>
<dbReference type="Proteomes" id="UP001603857">
    <property type="component" value="Unassembled WGS sequence"/>
</dbReference>
<evidence type="ECO:0000313" key="8">
    <source>
        <dbReference type="Proteomes" id="UP001603857"/>
    </source>
</evidence>